<dbReference type="PROSITE" id="PS50893">
    <property type="entry name" value="ABC_TRANSPORTER_2"/>
    <property type="match status" value="2"/>
</dbReference>
<dbReference type="InterPro" id="IPR011527">
    <property type="entry name" value="ABC1_TM_dom"/>
</dbReference>
<dbReference type="AlphaFoldDB" id="A0A3D8QS76"/>
<dbReference type="InterPro" id="IPR044726">
    <property type="entry name" value="ABCC_6TM_D2"/>
</dbReference>
<keyword evidence="3 8" id="KW-0812">Transmembrane</keyword>
<evidence type="ECO:0000313" key="12">
    <source>
        <dbReference type="Proteomes" id="UP000256645"/>
    </source>
</evidence>
<dbReference type="GO" id="GO:0005524">
    <property type="term" value="F:ATP binding"/>
    <property type="evidence" value="ECO:0007669"/>
    <property type="project" value="UniProtKB-KW"/>
</dbReference>
<dbReference type="SMART" id="SM00382">
    <property type="entry name" value="AAA"/>
    <property type="match status" value="2"/>
</dbReference>
<dbReference type="InterPro" id="IPR036640">
    <property type="entry name" value="ABC1_TM_sf"/>
</dbReference>
<feature type="transmembrane region" description="Helical" evidence="8">
    <location>
        <begin position="561"/>
        <end position="587"/>
    </location>
</feature>
<evidence type="ECO:0000313" key="11">
    <source>
        <dbReference type="EMBL" id="RDW64655.1"/>
    </source>
</evidence>
<feature type="transmembrane region" description="Helical" evidence="8">
    <location>
        <begin position="145"/>
        <end position="163"/>
    </location>
</feature>
<feature type="transmembrane region" description="Helical" evidence="8">
    <location>
        <begin position="109"/>
        <end position="133"/>
    </location>
</feature>
<proteinExistence type="predicted"/>
<dbReference type="GO" id="GO:0140359">
    <property type="term" value="F:ABC-type transporter activity"/>
    <property type="evidence" value="ECO:0007669"/>
    <property type="project" value="InterPro"/>
</dbReference>
<keyword evidence="2" id="KW-0813">Transport</keyword>
<dbReference type="SUPFAM" id="SSF90123">
    <property type="entry name" value="ABC transporter transmembrane region"/>
    <property type="match status" value="2"/>
</dbReference>
<gene>
    <name evidence="11" type="ORF">BP6252_10306</name>
</gene>
<dbReference type="PANTHER" id="PTHR24223:SF399">
    <property type="entry name" value="ABC TRANSPORTER ATNG"/>
    <property type="match status" value="1"/>
</dbReference>
<reference evidence="11 12" key="1">
    <citation type="journal article" date="2018" name="IMA Fungus">
        <title>IMA Genome-F 9: Draft genome sequence of Annulohypoxylon stygium, Aspergillus mulundensis, Berkeleyomyces basicola (syn. Thielaviopsis basicola), Ceratocystis smalleyi, two Cercospora beticola strains, Coleophoma cylindrospora, Fusarium fracticaudum, Phialophora cf. hyalina, and Morchella septimelata.</title>
        <authorList>
            <person name="Wingfield B.D."/>
            <person name="Bills G.F."/>
            <person name="Dong Y."/>
            <person name="Huang W."/>
            <person name="Nel W.J."/>
            <person name="Swalarsk-Parry B.S."/>
            <person name="Vaghefi N."/>
            <person name="Wilken P.M."/>
            <person name="An Z."/>
            <person name="de Beer Z.W."/>
            <person name="De Vos L."/>
            <person name="Chen L."/>
            <person name="Duong T.A."/>
            <person name="Gao Y."/>
            <person name="Hammerbacher A."/>
            <person name="Kikkert J.R."/>
            <person name="Li Y."/>
            <person name="Li H."/>
            <person name="Li K."/>
            <person name="Li Q."/>
            <person name="Liu X."/>
            <person name="Ma X."/>
            <person name="Naidoo K."/>
            <person name="Pethybridge S.J."/>
            <person name="Sun J."/>
            <person name="Steenkamp E.T."/>
            <person name="van der Nest M.A."/>
            <person name="van Wyk S."/>
            <person name="Wingfield M.J."/>
            <person name="Xiong C."/>
            <person name="Yue Q."/>
            <person name="Zhang X."/>
        </authorList>
    </citation>
    <scope>NUCLEOTIDE SEQUENCE [LARGE SCALE GENOMIC DNA]</scope>
    <source>
        <strain evidence="11 12">BP6252</strain>
    </source>
</reference>
<keyword evidence="6 8" id="KW-1133">Transmembrane helix</keyword>
<dbReference type="EMBL" id="PDLM01000012">
    <property type="protein sequence ID" value="RDW64655.1"/>
    <property type="molecule type" value="Genomic_DNA"/>
</dbReference>
<organism evidence="11 12">
    <name type="scientific">Coleophoma cylindrospora</name>
    <dbReference type="NCBI Taxonomy" id="1849047"/>
    <lineage>
        <taxon>Eukaryota</taxon>
        <taxon>Fungi</taxon>
        <taxon>Dikarya</taxon>
        <taxon>Ascomycota</taxon>
        <taxon>Pezizomycotina</taxon>
        <taxon>Leotiomycetes</taxon>
        <taxon>Helotiales</taxon>
        <taxon>Dermateaceae</taxon>
        <taxon>Coleophoma</taxon>
    </lineage>
</organism>
<dbReference type="Proteomes" id="UP000256645">
    <property type="component" value="Unassembled WGS sequence"/>
</dbReference>
<dbReference type="GO" id="GO:0016020">
    <property type="term" value="C:membrane"/>
    <property type="evidence" value="ECO:0007669"/>
    <property type="project" value="UniProtKB-SubCell"/>
</dbReference>
<evidence type="ECO:0000256" key="8">
    <source>
        <dbReference type="SAM" id="Phobius"/>
    </source>
</evidence>
<name>A0A3D8QS76_9HELO</name>
<evidence type="ECO:0000256" key="2">
    <source>
        <dbReference type="ARBA" id="ARBA00022448"/>
    </source>
</evidence>
<feature type="domain" description="ABC transporter" evidence="9">
    <location>
        <begin position="241"/>
        <end position="467"/>
    </location>
</feature>
<comment type="caution">
    <text evidence="11">The sequence shown here is derived from an EMBL/GenBank/DDBJ whole genome shotgun (WGS) entry which is preliminary data.</text>
</comment>
<dbReference type="InterPro" id="IPR050173">
    <property type="entry name" value="ABC_transporter_C-like"/>
</dbReference>
<dbReference type="CDD" id="cd18580">
    <property type="entry name" value="ABC_6TM_ABCC_D2"/>
    <property type="match status" value="1"/>
</dbReference>
<feature type="domain" description="ABC transporter" evidence="9">
    <location>
        <begin position="839"/>
        <end position="1072"/>
    </location>
</feature>
<dbReference type="Pfam" id="PF00005">
    <property type="entry name" value="ABC_tran"/>
    <property type="match status" value="2"/>
</dbReference>
<feature type="domain" description="ABC transmembrane type-1" evidence="10">
    <location>
        <begin position="524"/>
        <end position="802"/>
    </location>
</feature>
<evidence type="ECO:0000259" key="10">
    <source>
        <dbReference type="PROSITE" id="PS50929"/>
    </source>
</evidence>
<dbReference type="InterPro" id="IPR003439">
    <property type="entry name" value="ABC_transporter-like_ATP-bd"/>
</dbReference>
<keyword evidence="4" id="KW-0547">Nucleotide-binding</keyword>
<dbReference type="Gene3D" id="3.40.50.300">
    <property type="entry name" value="P-loop containing nucleotide triphosphate hydrolases"/>
    <property type="match status" value="2"/>
</dbReference>
<keyword evidence="7 8" id="KW-0472">Membrane</keyword>
<dbReference type="PROSITE" id="PS50929">
    <property type="entry name" value="ABC_TM1F"/>
    <property type="match status" value="2"/>
</dbReference>
<feature type="domain" description="ABC transmembrane type-1" evidence="10">
    <location>
        <begin position="1"/>
        <end position="169"/>
    </location>
</feature>
<dbReference type="SUPFAM" id="SSF52540">
    <property type="entry name" value="P-loop containing nucleoside triphosphate hydrolases"/>
    <property type="match status" value="2"/>
</dbReference>
<feature type="transmembrane region" description="Helical" evidence="8">
    <location>
        <begin position="519"/>
        <end position="541"/>
    </location>
</feature>
<evidence type="ECO:0000259" key="9">
    <source>
        <dbReference type="PROSITE" id="PS50893"/>
    </source>
</evidence>
<feature type="transmembrane region" description="Helical" evidence="8">
    <location>
        <begin position="660"/>
        <end position="680"/>
    </location>
</feature>
<dbReference type="InterPro" id="IPR017871">
    <property type="entry name" value="ABC_transporter-like_CS"/>
</dbReference>
<feature type="transmembrane region" description="Helical" evidence="8">
    <location>
        <begin position="14"/>
        <end position="42"/>
    </location>
</feature>
<sequence>MTRVDSLLMSPIEIALGIFLMARQVGLASIAPVLISLVSILLGGKVAARSGPLQKLWNQATQERVAFTSSILNAPKGFKMLGLIDIFSNMIQALRVEEMERSKGARLFVMWRNVVANLSLMFSPLFTFLIFVYTRGASSLNATEAFTTLALIALITSPMQLFTHAISQFGVMSGCFQRIQDYLLLPESQSVGLETRNLENQISSPHARSSSQNHVESDQDILLQELPRHPLQEDTSYLLEMDLQSFTYPSSEQAVLHDIHIKILPSSLTMIVGPIGGGKSTLLKAIIEFCAQNSPDLRRKAPEVAFCSQDPWLPNTVIKDIVVGQSEVDEAYYNTVLEACDFVRDLSKMPLADQTLIGTRGKSISGGQGQRLALARALYARRPLLLCDDVLSGLDASTSQTVFDNVLGPRGLARRHKSAIVFVAHNTKYLRMADNIIVLSNDGHIQDQGTFEELQSRSSIQSVREVLTSEDVGDQQDPEVDTTQHQPETVPTNQFEDAQQNLARQTGDLSVYKYYGKSLGYANLLVFVAILASQVFGTKFSDIWLQWWSGQHFQLSTGGYIGVYALLAGIQITAMMINPSYLLMYLVPKSSAKLHEQLLRATMNAPYSFFQQHDAGVVLTRFSQDLSQIDKQLAGAVMMFSVGLGACIAEAVLIAVGQKYIAIAIPPIVGVLYLLQRFYLRTSRQLRFLELEAQSPLYTHFLETLNGITTIQAFGWQDSWQDRCMHLLDAAQSPFYMLFCIQRWLNFVLDIIVAMLAVIVVAVAVNLPHTTSPGAIGVSMVNVLNFSQSLAFLITTWTALETSLGAIARIKNFEANVTSEDIGTGEIPPPKDWPHSGALELQDVHAAFSTSSRNVLQGVSLSVKDKEKIGICGRSGSGKSSLILTFFRMLELNKGSISLDGVNIESVSTGHLRAQFAAVLQEPLTFPGDFRLNIDPYREKSDAEITSVLIKVGLWDALRTRGGLDAIMDQTPLSQGQQQLLSLARILLRKDSVKVVFLDEVASSVDAETEERIVKVITEEFQNMTVIAVAHRLKSIMDFDRIVVMDSGRVLEVGTPGELLQAKGSFWELWTRQ</sequence>
<dbReference type="Pfam" id="PF00664">
    <property type="entry name" value="ABC_membrane"/>
    <property type="match status" value="1"/>
</dbReference>
<protein>
    <submittedName>
        <fullName evidence="11">Uncharacterized protein</fullName>
    </submittedName>
</protein>
<dbReference type="STRING" id="1849047.A0A3D8QS76"/>
<dbReference type="PANTHER" id="PTHR24223">
    <property type="entry name" value="ATP-BINDING CASSETTE SUB-FAMILY C"/>
    <property type="match status" value="1"/>
</dbReference>
<dbReference type="Gene3D" id="1.20.1560.10">
    <property type="entry name" value="ABC transporter type 1, transmembrane domain"/>
    <property type="match status" value="2"/>
</dbReference>
<evidence type="ECO:0000256" key="1">
    <source>
        <dbReference type="ARBA" id="ARBA00004141"/>
    </source>
</evidence>
<dbReference type="InterPro" id="IPR003593">
    <property type="entry name" value="AAA+_ATPase"/>
</dbReference>
<dbReference type="PROSITE" id="PS00211">
    <property type="entry name" value="ABC_TRANSPORTER_1"/>
    <property type="match status" value="1"/>
</dbReference>
<evidence type="ECO:0000256" key="5">
    <source>
        <dbReference type="ARBA" id="ARBA00022840"/>
    </source>
</evidence>
<evidence type="ECO:0000256" key="3">
    <source>
        <dbReference type="ARBA" id="ARBA00022692"/>
    </source>
</evidence>
<dbReference type="InterPro" id="IPR027417">
    <property type="entry name" value="P-loop_NTPase"/>
</dbReference>
<dbReference type="GO" id="GO:0016887">
    <property type="term" value="F:ATP hydrolysis activity"/>
    <property type="evidence" value="ECO:0007669"/>
    <property type="project" value="InterPro"/>
</dbReference>
<feature type="transmembrane region" description="Helical" evidence="8">
    <location>
        <begin position="633"/>
        <end position="654"/>
    </location>
</feature>
<dbReference type="OrthoDB" id="6500128at2759"/>
<evidence type="ECO:0000256" key="7">
    <source>
        <dbReference type="ARBA" id="ARBA00023136"/>
    </source>
</evidence>
<dbReference type="FunFam" id="1.20.1560.10:FF:000066">
    <property type="entry name" value="ABC multidrug transporter (Eurofung)"/>
    <property type="match status" value="1"/>
</dbReference>
<accession>A0A3D8QS76</accession>
<comment type="subcellular location">
    <subcellularLocation>
        <location evidence="1">Membrane</location>
        <topology evidence="1">Multi-pass membrane protein</topology>
    </subcellularLocation>
</comment>
<evidence type="ECO:0000256" key="6">
    <source>
        <dbReference type="ARBA" id="ARBA00022989"/>
    </source>
</evidence>
<keyword evidence="5" id="KW-0067">ATP-binding</keyword>
<feature type="transmembrane region" description="Helical" evidence="8">
    <location>
        <begin position="744"/>
        <end position="764"/>
    </location>
</feature>
<dbReference type="FunFam" id="3.40.50.300:FF:000630">
    <property type="entry name" value="ATP-binding cassette (ABC) transporter, putative"/>
    <property type="match status" value="1"/>
</dbReference>
<keyword evidence="12" id="KW-1185">Reference proteome</keyword>
<evidence type="ECO:0000256" key="4">
    <source>
        <dbReference type="ARBA" id="ARBA00022741"/>
    </source>
</evidence>